<sequence>MVIVLLIIYLLWFLTATITFWVEKLENITEIVPSLRRIWNFPSDVYSGPLGTLLTVILPLALISTTPTRFLLHDYAWNEVITLVVFATILFIITRLFFLYSLKRYSSVGS</sequence>
<comment type="caution">
    <text evidence="2">The sequence shown here is derived from an EMBL/GenBank/DDBJ whole genome shotgun (WGS) entry which is preliminary data.</text>
</comment>
<keyword evidence="1" id="KW-0812">Transmembrane</keyword>
<organism evidence="2 3">
    <name type="scientific">Candidatus Amesbacteria bacterium GW2011_GWA2_42_12</name>
    <dbReference type="NCBI Taxonomy" id="1618356"/>
    <lineage>
        <taxon>Bacteria</taxon>
        <taxon>Candidatus Amesiibacteriota</taxon>
    </lineage>
</organism>
<keyword evidence="1" id="KW-1133">Transmembrane helix</keyword>
<feature type="transmembrane region" description="Helical" evidence="1">
    <location>
        <begin position="75"/>
        <end position="98"/>
    </location>
</feature>
<dbReference type="STRING" id="1618356.UU93_C0027G0003"/>
<gene>
    <name evidence="2" type="ORF">UU93_C0027G0003</name>
</gene>
<feature type="transmembrane region" description="Helical" evidence="1">
    <location>
        <begin position="43"/>
        <end position="63"/>
    </location>
</feature>
<evidence type="ECO:0000313" key="2">
    <source>
        <dbReference type="EMBL" id="KKS30912.1"/>
    </source>
</evidence>
<name>A0A0G0Y2M8_9BACT</name>
<evidence type="ECO:0000313" key="3">
    <source>
        <dbReference type="Proteomes" id="UP000034160"/>
    </source>
</evidence>
<accession>A0A0G0Y2M8</accession>
<keyword evidence="1" id="KW-0472">Membrane</keyword>
<dbReference type="Pfam" id="PF06182">
    <property type="entry name" value="ABC2_membrane_6"/>
    <property type="match status" value="1"/>
</dbReference>
<evidence type="ECO:0000256" key="1">
    <source>
        <dbReference type="SAM" id="Phobius"/>
    </source>
</evidence>
<dbReference type="AlphaFoldDB" id="A0A0G0Y2M8"/>
<reference evidence="2 3" key="1">
    <citation type="journal article" date="2015" name="Nature">
        <title>rRNA introns, odd ribosomes, and small enigmatic genomes across a large radiation of phyla.</title>
        <authorList>
            <person name="Brown C.T."/>
            <person name="Hug L.A."/>
            <person name="Thomas B.C."/>
            <person name="Sharon I."/>
            <person name="Castelle C.J."/>
            <person name="Singh A."/>
            <person name="Wilkins M.J."/>
            <person name="Williams K.H."/>
            <person name="Banfield J.F."/>
        </authorList>
    </citation>
    <scope>NUCLEOTIDE SEQUENCE [LARGE SCALE GENOMIC DNA]</scope>
</reference>
<dbReference type="InterPro" id="IPR010390">
    <property type="entry name" value="ABC-2_transporter-like"/>
</dbReference>
<proteinExistence type="predicted"/>
<dbReference type="EMBL" id="LCCN01000027">
    <property type="protein sequence ID" value="KKS30912.1"/>
    <property type="molecule type" value="Genomic_DNA"/>
</dbReference>
<dbReference type="PANTHER" id="PTHR36833">
    <property type="entry name" value="SLR0610 PROTEIN-RELATED"/>
    <property type="match status" value="1"/>
</dbReference>
<protein>
    <submittedName>
        <fullName evidence="2">Conserved membrane protein, multidrug efflux associated</fullName>
    </submittedName>
</protein>
<feature type="transmembrane region" description="Helical" evidence="1">
    <location>
        <begin position="6"/>
        <end position="22"/>
    </location>
</feature>
<dbReference type="PANTHER" id="PTHR36833:SF2">
    <property type="entry name" value="SLR0610 PROTEIN"/>
    <property type="match status" value="1"/>
</dbReference>
<dbReference type="Proteomes" id="UP000034160">
    <property type="component" value="Unassembled WGS sequence"/>
</dbReference>